<dbReference type="GO" id="GO:0005576">
    <property type="term" value="C:extracellular region"/>
    <property type="evidence" value="ECO:0007669"/>
    <property type="project" value="UniProtKB-SubCell"/>
</dbReference>
<evidence type="ECO:0000256" key="3">
    <source>
        <dbReference type="ARBA" id="ARBA00022525"/>
    </source>
</evidence>
<evidence type="ECO:0000256" key="1">
    <source>
        <dbReference type="ARBA" id="ARBA00004192"/>
    </source>
</evidence>
<protein>
    <recommendedName>
        <fullName evidence="10">Deubiquitinase SseL</fullName>
    </recommendedName>
    <alternativeName>
        <fullName evidence="12">Deubiquitinating enzyme</fullName>
    </alternativeName>
    <alternativeName>
        <fullName evidence="11">Deubiquitinating protease</fullName>
    </alternativeName>
    <alternativeName>
        <fullName evidence="13">Salmonella secreted effector L</fullName>
    </alternativeName>
</protein>
<dbReference type="AlphaFoldDB" id="A0AA42FPV9"/>
<evidence type="ECO:0000313" key="19">
    <source>
        <dbReference type="Proteomes" id="UP001176478"/>
    </source>
</evidence>
<name>A0AA42FPV9_9GAMM</name>
<evidence type="ECO:0000256" key="6">
    <source>
        <dbReference type="ARBA" id="ARBA00022807"/>
    </source>
</evidence>
<dbReference type="RefSeq" id="WP_042846622.1">
    <property type="nucleotide sequence ID" value="NZ_JARRYG010000012.1"/>
</dbReference>
<accession>A0AA42FPV9</accession>
<dbReference type="InterPro" id="IPR054328">
    <property type="entry name" value="SseL-like_C"/>
</dbReference>
<dbReference type="EMBL" id="JARRYG010000012">
    <property type="protein sequence ID" value="MDG4697013.1"/>
    <property type="molecule type" value="Genomic_DNA"/>
</dbReference>
<evidence type="ECO:0000256" key="8">
    <source>
        <dbReference type="ARBA" id="ARBA00023200"/>
    </source>
</evidence>
<gene>
    <name evidence="16" type="ORF">P7V44_12295</name>
    <name evidence="17" type="ORF">Q5E86_05925</name>
</gene>
<evidence type="ECO:0000313" key="17">
    <source>
        <dbReference type="EMBL" id="MDO7855913.1"/>
    </source>
</evidence>
<dbReference type="GO" id="GO:0030430">
    <property type="term" value="C:host cell cytoplasm"/>
    <property type="evidence" value="ECO:0007669"/>
    <property type="project" value="UniProtKB-SubCell"/>
</dbReference>
<keyword evidence="7" id="KW-0843">Virulence</keyword>
<organism evidence="16 18">
    <name type="scientific">Providencia huashanensis</name>
    <dbReference type="NCBI Taxonomy" id="3037798"/>
    <lineage>
        <taxon>Bacteria</taxon>
        <taxon>Pseudomonadati</taxon>
        <taxon>Pseudomonadota</taxon>
        <taxon>Gammaproteobacteria</taxon>
        <taxon>Enterobacterales</taxon>
        <taxon>Morganellaceae</taxon>
        <taxon>Providencia</taxon>
    </lineage>
</organism>
<sequence length="343" mass="38653">MAIQPTVHSPTNAHYSGSLTTQQFYGLFDKDIPQETLDSLAKSSGEGNLNSIDLLHNLALRQDSVGKQAQNILFDLFSGKLPAKKGVDKEIQETSKVLYQSAHHQAVLSKPSKLLYIIGSALNNIADKLSLTRLFMEPDNIKPAAPKPLAESNLWCDNRMQQSDELYSNLISDDYLALFSVNYPLDISEDNAALLKTTIEEIKRQSNFLNKPEIFPINTGAHWVLFMLYHDVTDNKVKSFVFNSYHQLPSEIKQTITECAKEAGIQSDIEYIEGNIQENVPNGCGLFVIEAVKQLAETTTKNYVETLKNFKNNFLALPLAEQQQFNQSSRRQLYGNYHDTLYP</sequence>
<dbReference type="InterPro" id="IPR038765">
    <property type="entry name" value="Papain-like_cys_pep_sf"/>
</dbReference>
<keyword evidence="3" id="KW-0964">Secreted</keyword>
<reference evidence="17" key="3">
    <citation type="journal article" date="2024" name="Int. J. Antimicrob. Agents">
        <title>Identification of a novel Providencia species showing multi-drug-resistant in three patients with hospital-acquired infection.</title>
        <authorList>
            <person name="Yang W."/>
            <person name="Chen J."/>
            <person name="Yang F."/>
            <person name="Ji P."/>
            <person name="Shen S."/>
            <person name="Yin D."/>
            <person name="Hu F."/>
        </authorList>
    </citation>
    <scope>NUCLEOTIDE SEQUENCE</scope>
    <source>
        <strain evidence="17">CRE-138-0111</strain>
    </source>
</reference>
<proteinExistence type="inferred from homology"/>
<keyword evidence="6" id="KW-0788">Thiol protease</keyword>
<evidence type="ECO:0000259" key="14">
    <source>
        <dbReference type="Pfam" id="PF22102"/>
    </source>
</evidence>
<dbReference type="SUPFAM" id="SSF54001">
    <property type="entry name" value="Cysteine proteinases"/>
    <property type="match status" value="1"/>
</dbReference>
<comment type="similarity">
    <text evidence="9">Belongs to the peptidase C79 family.</text>
</comment>
<comment type="subcellular location">
    <subcellularLocation>
        <location evidence="1">Host cytoplasm</location>
    </subcellularLocation>
    <subcellularLocation>
        <location evidence="2">Secreted</location>
    </subcellularLocation>
</comment>
<dbReference type="Pfam" id="PF22102">
    <property type="entry name" value="ElaD-SseL-like_C"/>
    <property type="match status" value="1"/>
</dbReference>
<evidence type="ECO:0000256" key="12">
    <source>
        <dbReference type="ARBA" id="ARBA00045004"/>
    </source>
</evidence>
<dbReference type="InterPro" id="IPR054329">
    <property type="entry name" value="ElaD/SseL-like_N"/>
</dbReference>
<evidence type="ECO:0000259" key="15">
    <source>
        <dbReference type="Pfam" id="PF22103"/>
    </source>
</evidence>
<dbReference type="Pfam" id="PF22103">
    <property type="entry name" value="ElaD_SseL-like_N"/>
    <property type="match status" value="1"/>
</dbReference>
<evidence type="ECO:0000256" key="5">
    <source>
        <dbReference type="ARBA" id="ARBA00022801"/>
    </source>
</evidence>
<feature type="domain" description="SseL-like C-terminal" evidence="14">
    <location>
        <begin position="153"/>
        <end position="332"/>
    </location>
</feature>
<dbReference type="NCBIfam" id="NF008812">
    <property type="entry name" value="PRK11836.1"/>
    <property type="match status" value="1"/>
</dbReference>
<reference evidence="17" key="2">
    <citation type="submission" date="2023-07" db="EMBL/GenBank/DDBJ databases">
        <authorList>
            <person name="Yang W."/>
            <person name="Chen J."/>
            <person name="Ji P."/>
            <person name="Hu F."/>
        </authorList>
    </citation>
    <scope>NUCLEOTIDE SEQUENCE</scope>
    <source>
        <strain evidence="17">CRE-138-0111</strain>
    </source>
</reference>
<keyword evidence="4" id="KW-0645">Protease</keyword>
<keyword evidence="8" id="KW-1035">Host cytoplasm</keyword>
<feature type="domain" description="ElaD/SseL-like N-terminal" evidence="15">
    <location>
        <begin position="35"/>
        <end position="128"/>
    </location>
</feature>
<reference evidence="16" key="1">
    <citation type="submission" date="2023-03" db="EMBL/GenBank/DDBJ databases">
        <title>a new species belonging to Providencia genus.</title>
        <authorList>
            <person name="Yang W."/>
            <person name="Hu F."/>
            <person name="Shen S."/>
            <person name="Ding L."/>
            <person name="Yin D."/>
        </authorList>
    </citation>
    <scope>NUCLEOTIDE SEQUENCE</scope>
    <source>
        <strain evidence="16">CRE-3FA-0001</strain>
    </source>
</reference>
<evidence type="ECO:0000313" key="16">
    <source>
        <dbReference type="EMBL" id="MDG4697013.1"/>
    </source>
</evidence>
<dbReference type="Proteomes" id="UP001176478">
    <property type="component" value="Unassembled WGS sequence"/>
</dbReference>
<evidence type="ECO:0000256" key="4">
    <source>
        <dbReference type="ARBA" id="ARBA00022670"/>
    </source>
</evidence>
<dbReference type="GO" id="GO:0006508">
    <property type="term" value="P:proteolysis"/>
    <property type="evidence" value="ECO:0007669"/>
    <property type="project" value="UniProtKB-KW"/>
</dbReference>
<evidence type="ECO:0000256" key="13">
    <source>
        <dbReference type="ARBA" id="ARBA00045015"/>
    </source>
</evidence>
<evidence type="ECO:0000256" key="9">
    <source>
        <dbReference type="ARBA" id="ARBA00044952"/>
    </source>
</evidence>
<keyword evidence="5 16" id="KW-0378">Hydrolase</keyword>
<dbReference type="Proteomes" id="UP001156701">
    <property type="component" value="Unassembled WGS sequence"/>
</dbReference>
<evidence type="ECO:0000256" key="10">
    <source>
        <dbReference type="ARBA" id="ARBA00044984"/>
    </source>
</evidence>
<comment type="caution">
    <text evidence="16">The sequence shown here is derived from an EMBL/GenBank/DDBJ whole genome shotgun (WGS) entry which is preliminary data.</text>
</comment>
<evidence type="ECO:0000313" key="18">
    <source>
        <dbReference type="Proteomes" id="UP001156701"/>
    </source>
</evidence>
<keyword evidence="19" id="KW-1185">Reference proteome</keyword>
<dbReference type="Gene3D" id="3.40.395.10">
    <property type="entry name" value="Adenoviral Proteinase, Chain A"/>
    <property type="match status" value="1"/>
</dbReference>
<evidence type="ECO:0000256" key="7">
    <source>
        <dbReference type="ARBA" id="ARBA00023026"/>
    </source>
</evidence>
<evidence type="ECO:0000256" key="11">
    <source>
        <dbReference type="ARBA" id="ARBA00044996"/>
    </source>
</evidence>
<dbReference type="EMBL" id="JAUQTG010000002">
    <property type="protein sequence ID" value="MDO7855913.1"/>
    <property type="molecule type" value="Genomic_DNA"/>
</dbReference>
<evidence type="ECO:0000256" key="2">
    <source>
        <dbReference type="ARBA" id="ARBA00004613"/>
    </source>
</evidence>
<dbReference type="GO" id="GO:0008234">
    <property type="term" value="F:cysteine-type peptidase activity"/>
    <property type="evidence" value="ECO:0007669"/>
    <property type="project" value="UniProtKB-KW"/>
</dbReference>